<accession>A0ABS1YK46</accession>
<dbReference type="EMBL" id="JAEVHL010000123">
    <property type="protein sequence ID" value="MBM0277800.1"/>
    <property type="molecule type" value="Genomic_DNA"/>
</dbReference>
<keyword evidence="4" id="KW-1185">Reference proteome</keyword>
<feature type="transmembrane region" description="Helical" evidence="2">
    <location>
        <begin position="26"/>
        <end position="43"/>
    </location>
</feature>
<name>A0ABS1YK46_9ACTN</name>
<evidence type="ECO:0000256" key="2">
    <source>
        <dbReference type="SAM" id="Phobius"/>
    </source>
</evidence>
<gene>
    <name evidence="3" type="ORF">JM949_21685</name>
</gene>
<reference evidence="3 4" key="1">
    <citation type="submission" date="2021-01" db="EMBL/GenBank/DDBJ databases">
        <title>Draft genome sequence of Micromonospora sp. strain STR1s_6.</title>
        <authorList>
            <person name="Karlyshev A."/>
            <person name="Jawad R."/>
        </authorList>
    </citation>
    <scope>NUCLEOTIDE SEQUENCE [LARGE SCALE GENOMIC DNA]</scope>
    <source>
        <strain evidence="3 4">STR1S-6</strain>
    </source>
</reference>
<evidence type="ECO:0000313" key="4">
    <source>
        <dbReference type="Proteomes" id="UP000622245"/>
    </source>
</evidence>
<sequence length="150" mass="16021">MDPTLAVIVLAAASGGIDLTNVLVGLLSGLAVVAASYITNRVAGRAQRDSAMLEWAKQLQASEQAARKEARESDDRAERIKDEADADVQRLRSQLDELHIQLQMATAATAKLTDTLISVASEVWRPEPDIPALRRLVGRPSAPGINGRAG</sequence>
<keyword evidence="2" id="KW-0812">Transmembrane</keyword>
<evidence type="ECO:0000256" key="1">
    <source>
        <dbReference type="SAM" id="MobiDB-lite"/>
    </source>
</evidence>
<evidence type="ECO:0000313" key="3">
    <source>
        <dbReference type="EMBL" id="MBM0277800.1"/>
    </source>
</evidence>
<protein>
    <submittedName>
        <fullName evidence="3">Uncharacterized protein</fullName>
    </submittedName>
</protein>
<keyword evidence="2" id="KW-0472">Membrane</keyword>
<organism evidence="3 4">
    <name type="scientific">Micromonospora tarensis</name>
    <dbReference type="NCBI Taxonomy" id="2806100"/>
    <lineage>
        <taxon>Bacteria</taxon>
        <taxon>Bacillati</taxon>
        <taxon>Actinomycetota</taxon>
        <taxon>Actinomycetes</taxon>
        <taxon>Micromonosporales</taxon>
        <taxon>Micromonosporaceae</taxon>
        <taxon>Micromonospora</taxon>
    </lineage>
</organism>
<feature type="compositionally biased region" description="Basic and acidic residues" evidence="1">
    <location>
        <begin position="65"/>
        <end position="85"/>
    </location>
</feature>
<dbReference type="RefSeq" id="WP_203150207.1">
    <property type="nucleotide sequence ID" value="NZ_JAEVHL010000123.1"/>
</dbReference>
<keyword evidence="2" id="KW-1133">Transmembrane helix</keyword>
<comment type="caution">
    <text evidence="3">The sequence shown here is derived from an EMBL/GenBank/DDBJ whole genome shotgun (WGS) entry which is preliminary data.</text>
</comment>
<proteinExistence type="predicted"/>
<dbReference type="Proteomes" id="UP000622245">
    <property type="component" value="Unassembled WGS sequence"/>
</dbReference>
<feature type="region of interest" description="Disordered" evidence="1">
    <location>
        <begin position="63"/>
        <end position="85"/>
    </location>
</feature>